<evidence type="ECO:0000256" key="7">
    <source>
        <dbReference type="RuleBase" id="RU000688"/>
    </source>
</evidence>
<name>A0AAN8Q7V8_PATCE</name>
<keyword evidence="11" id="KW-1185">Reference proteome</keyword>
<comment type="caution">
    <text evidence="10">The sequence shown here is derived from an EMBL/GenBank/DDBJ whole genome shotgun (WGS) entry which is preliminary data.</text>
</comment>
<gene>
    <name evidence="10" type="ORF">SNE40_007135</name>
</gene>
<feature type="transmembrane region" description="Helical" evidence="8">
    <location>
        <begin position="152"/>
        <end position="172"/>
    </location>
</feature>
<keyword evidence="7" id="KW-0807">Transducer</keyword>
<dbReference type="GO" id="GO:0004930">
    <property type="term" value="F:G protein-coupled receptor activity"/>
    <property type="evidence" value="ECO:0007669"/>
    <property type="project" value="UniProtKB-KW"/>
</dbReference>
<dbReference type="SUPFAM" id="SSF81321">
    <property type="entry name" value="Family A G protein-coupled receptor-like"/>
    <property type="match status" value="1"/>
</dbReference>
<protein>
    <recommendedName>
        <fullName evidence="9">G-protein coupled receptors family 1 profile domain-containing protein</fullName>
    </recommendedName>
</protein>
<dbReference type="AlphaFoldDB" id="A0AAN8Q7V8"/>
<reference evidence="10 11" key="1">
    <citation type="submission" date="2024-01" db="EMBL/GenBank/DDBJ databases">
        <title>The genome of the rayed Mediterranean limpet Patella caerulea (Linnaeus, 1758).</title>
        <authorList>
            <person name="Anh-Thu Weber A."/>
            <person name="Halstead-Nussloch G."/>
        </authorList>
    </citation>
    <scope>NUCLEOTIDE SEQUENCE [LARGE SCALE GENOMIC DNA]</scope>
    <source>
        <strain evidence="10">AATW-2023a</strain>
        <tissue evidence="10">Whole specimen</tissue>
    </source>
</reference>
<keyword evidence="4 8" id="KW-1133">Transmembrane helix</keyword>
<proteinExistence type="inferred from homology"/>
<evidence type="ECO:0000256" key="8">
    <source>
        <dbReference type="SAM" id="Phobius"/>
    </source>
</evidence>
<feature type="domain" description="G-protein coupled receptors family 1 profile" evidence="9">
    <location>
        <begin position="54"/>
        <end position="355"/>
    </location>
</feature>
<keyword evidence="3 7" id="KW-0812">Transmembrane</keyword>
<evidence type="ECO:0000256" key="5">
    <source>
        <dbReference type="ARBA" id="ARBA00023136"/>
    </source>
</evidence>
<feature type="transmembrane region" description="Helical" evidence="8">
    <location>
        <begin position="335"/>
        <end position="358"/>
    </location>
</feature>
<dbReference type="PANTHER" id="PTHR24241">
    <property type="entry name" value="NEUROPEPTIDE RECEPTOR-RELATED G-PROTEIN COUPLED RECEPTOR"/>
    <property type="match status" value="1"/>
</dbReference>
<dbReference type="PRINTS" id="PR00237">
    <property type="entry name" value="GPCRRHODOPSN"/>
</dbReference>
<feature type="transmembrane region" description="Helical" evidence="8">
    <location>
        <begin position="296"/>
        <end position="315"/>
    </location>
</feature>
<evidence type="ECO:0000313" key="10">
    <source>
        <dbReference type="EMBL" id="KAK6184725.1"/>
    </source>
</evidence>
<evidence type="ECO:0000256" key="3">
    <source>
        <dbReference type="ARBA" id="ARBA00022692"/>
    </source>
</evidence>
<dbReference type="InterPro" id="IPR000276">
    <property type="entry name" value="GPCR_Rhodpsn"/>
</dbReference>
<keyword evidence="2" id="KW-1003">Cell membrane</keyword>
<organism evidence="10 11">
    <name type="scientific">Patella caerulea</name>
    <name type="common">Rayed Mediterranean limpet</name>
    <dbReference type="NCBI Taxonomy" id="87958"/>
    <lineage>
        <taxon>Eukaryota</taxon>
        <taxon>Metazoa</taxon>
        <taxon>Spiralia</taxon>
        <taxon>Lophotrochozoa</taxon>
        <taxon>Mollusca</taxon>
        <taxon>Gastropoda</taxon>
        <taxon>Patellogastropoda</taxon>
        <taxon>Patelloidea</taxon>
        <taxon>Patellidae</taxon>
        <taxon>Patella</taxon>
    </lineage>
</organism>
<dbReference type="PROSITE" id="PS00237">
    <property type="entry name" value="G_PROTEIN_RECEP_F1_1"/>
    <property type="match status" value="1"/>
</dbReference>
<keyword evidence="5 8" id="KW-0472">Membrane</keyword>
<dbReference type="GO" id="GO:0005886">
    <property type="term" value="C:plasma membrane"/>
    <property type="evidence" value="ECO:0007669"/>
    <property type="project" value="UniProtKB-SubCell"/>
</dbReference>
<dbReference type="Gene3D" id="1.20.1070.10">
    <property type="entry name" value="Rhodopsin 7-helix transmembrane proteins"/>
    <property type="match status" value="1"/>
</dbReference>
<dbReference type="InterPro" id="IPR017452">
    <property type="entry name" value="GPCR_Rhodpsn_7TM"/>
</dbReference>
<evidence type="ECO:0000256" key="1">
    <source>
        <dbReference type="ARBA" id="ARBA00004651"/>
    </source>
</evidence>
<dbReference type="Pfam" id="PF00001">
    <property type="entry name" value="7tm_1"/>
    <property type="match status" value="1"/>
</dbReference>
<evidence type="ECO:0000256" key="2">
    <source>
        <dbReference type="ARBA" id="ARBA00022475"/>
    </source>
</evidence>
<evidence type="ECO:0000259" key="9">
    <source>
        <dbReference type="PROSITE" id="PS50262"/>
    </source>
</evidence>
<keyword evidence="7" id="KW-0297">G-protein coupled receptor</keyword>
<dbReference type="PROSITE" id="PS50262">
    <property type="entry name" value="G_PROTEIN_RECEP_F1_2"/>
    <property type="match status" value="1"/>
</dbReference>
<dbReference type="CDD" id="cd00637">
    <property type="entry name" value="7tm_classA_rhodopsin-like"/>
    <property type="match status" value="1"/>
</dbReference>
<sequence length="385" mass="43877">MNVVTTNSEMKIIDSLISINDTDAILVYLNDNKARLYIPVIVFLIFLSVIGTFGNILVCCVYWKKAYKASSHYFILTLAILDLVTCLIGVPTEIFDLRYPYVFFFPIVCKILRFIHSSTIISSSSVLIAVAFDRYYRICRLGKQFSVRKARILCIVSVILGILTSWPSVLLFGQKTIELGIPGVYGADCSTDDSVRGTIYPTLYYGFLFNLFFMTVMFFAILYTKIGLEIWRRKKAHISDNFGNSEIVKNSITNTVSDPTSTEMSSDIDDNCHTGKHVKVKIQKPRQRMRVGRTTTVLFAVTLAYILSFLPYLIVMVLRSVLKDFENGLDDVGEVIYKFCVKSFFINNAINPIIYSFLNASFRKDAKQLLRRTAHACYCCRRSEH</sequence>
<keyword evidence="6 7" id="KW-0675">Receptor</keyword>
<dbReference type="EMBL" id="JAZGQO010000006">
    <property type="protein sequence ID" value="KAK6184725.1"/>
    <property type="molecule type" value="Genomic_DNA"/>
</dbReference>
<feature type="transmembrane region" description="Helical" evidence="8">
    <location>
        <begin position="36"/>
        <end position="61"/>
    </location>
</feature>
<comment type="subcellular location">
    <subcellularLocation>
        <location evidence="1">Cell membrane</location>
        <topology evidence="1">Multi-pass membrane protein</topology>
    </subcellularLocation>
</comment>
<evidence type="ECO:0000313" key="11">
    <source>
        <dbReference type="Proteomes" id="UP001347796"/>
    </source>
</evidence>
<feature type="transmembrane region" description="Helical" evidence="8">
    <location>
        <begin position="73"/>
        <end position="91"/>
    </location>
</feature>
<evidence type="ECO:0000256" key="4">
    <source>
        <dbReference type="ARBA" id="ARBA00022989"/>
    </source>
</evidence>
<evidence type="ECO:0000256" key="6">
    <source>
        <dbReference type="ARBA" id="ARBA00023170"/>
    </source>
</evidence>
<feature type="transmembrane region" description="Helical" evidence="8">
    <location>
        <begin position="203"/>
        <end position="224"/>
    </location>
</feature>
<comment type="similarity">
    <text evidence="7">Belongs to the G-protein coupled receptor 1 family.</text>
</comment>
<feature type="transmembrane region" description="Helical" evidence="8">
    <location>
        <begin position="111"/>
        <end position="132"/>
    </location>
</feature>
<dbReference type="Proteomes" id="UP001347796">
    <property type="component" value="Unassembled WGS sequence"/>
</dbReference>
<accession>A0AAN8Q7V8</accession>